<keyword evidence="1" id="KW-0479">Metal-binding</keyword>
<dbReference type="InterPro" id="IPR022830">
    <property type="entry name" value="Indigdn_synthA-like"/>
</dbReference>
<dbReference type="GO" id="GO:0004730">
    <property type="term" value="F:pseudouridylate synthase activity"/>
    <property type="evidence" value="ECO:0007669"/>
    <property type="project" value="InterPro"/>
</dbReference>
<evidence type="ECO:0000256" key="1">
    <source>
        <dbReference type="ARBA" id="ARBA00022723"/>
    </source>
</evidence>
<dbReference type="GO" id="GO:0016798">
    <property type="term" value="F:hydrolase activity, acting on glycosyl bonds"/>
    <property type="evidence" value="ECO:0007669"/>
    <property type="project" value="UniProtKB-KW"/>
</dbReference>
<dbReference type="PANTHER" id="PTHR42909:SF1">
    <property type="entry name" value="CARBOHYDRATE KINASE PFKB DOMAIN-CONTAINING PROTEIN"/>
    <property type="match status" value="1"/>
</dbReference>
<keyword evidence="4" id="KW-0456">Lyase</keyword>
<dbReference type="OrthoDB" id="9805870at2"/>
<evidence type="ECO:0000256" key="5">
    <source>
        <dbReference type="ARBA" id="ARBA00023295"/>
    </source>
</evidence>
<name>A0A3D9F883_9SPHN</name>
<accession>A0A3D9F883</accession>
<sequence length="304" mass="32639">MLALRTVRSKSVQAAIHDRRAVVAVETVALRAGIESSRQLEFAEDLREATADRDAVLAWLALIDGEIRIGLEKDDLAEFLSRPDVVKISSKDLAWCIERRMSGALTVAASLCVAKIAGFSTVATGAIGGVHRGNNFDVSADLFELARSAVHLVCAGIKPFLDVAATCERLEALGVPVFGVGCDDIPMLYSRESGQRVDARFDALEKVKDAMILHHALTGQAALVATPIPLEFAIDNLEVEAWIQVALDKARQQCVSRADATPFLVQELDRLSDGRTVAANEAAFREAIYTAAALALAVKAKEAC</sequence>
<comment type="caution">
    <text evidence="6">The sequence shown here is derived from an EMBL/GenBank/DDBJ whole genome shotgun (WGS) entry which is preliminary data.</text>
</comment>
<evidence type="ECO:0000256" key="4">
    <source>
        <dbReference type="ARBA" id="ARBA00023239"/>
    </source>
</evidence>
<keyword evidence="2" id="KW-0378">Hydrolase</keyword>
<gene>
    <name evidence="6" type="ORF">DFR46_2883</name>
</gene>
<keyword evidence="3" id="KW-0464">Manganese</keyword>
<dbReference type="RefSeq" id="WP_116237380.1">
    <property type="nucleotide sequence ID" value="NZ_QRDP01000005.1"/>
</dbReference>
<dbReference type="Gene3D" id="3.40.1790.10">
    <property type="entry name" value="Indigoidine synthase domain"/>
    <property type="match status" value="1"/>
</dbReference>
<evidence type="ECO:0000256" key="2">
    <source>
        <dbReference type="ARBA" id="ARBA00022801"/>
    </source>
</evidence>
<dbReference type="Pfam" id="PF04227">
    <property type="entry name" value="Indigoidine_A"/>
    <property type="match status" value="1"/>
</dbReference>
<dbReference type="Proteomes" id="UP000256310">
    <property type="component" value="Unassembled WGS sequence"/>
</dbReference>
<keyword evidence="5 6" id="KW-0326">Glycosidase</keyword>
<dbReference type="InterPro" id="IPR007342">
    <property type="entry name" value="PsuG"/>
</dbReference>
<dbReference type="GO" id="GO:0046872">
    <property type="term" value="F:metal ion binding"/>
    <property type="evidence" value="ECO:0007669"/>
    <property type="project" value="UniProtKB-KW"/>
</dbReference>
<organism evidence="6 7">
    <name type="scientific">Parasphingopyxis lamellibrachiae</name>
    <dbReference type="NCBI Taxonomy" id="680125"/>
    <lineage>
        <taxon>Bacteria</taxon>
        <taxon>Pseudomonadati</taxon>
        <taxon>Pseudomonadota</taxon>
        <taxon>Alphaproteobacteria</taxon>
        <taxon>Sphingomonadales</taxon>
        <taxon>Sphingomonadaceae</taxon>
        <taxon>Parasphingopyxis</taxon>
    </lineage>
</organism>
<evidence type="ECO:0000313" key="6">
    <source>
        <dbReference type="EMBL" id="RED13346.1"/>
    </source>
</evidence>
<dbReference type="SUPFAM" id="SSF110581">
    <property type="entry name" value="Indigoidine synthase A-like"/>
    <property type="match status" value="1"/>
</dbReference>
<protein>
    <submittedName>
        <fullName evidence="6">Pseudouridine-5'-phosphate glycosidase</fullName>
    </submittedName>
</protein>
<dbReference type="AlphaFoldDB" id="A0A3D9F883"/>
<keyword evidence="7" id="KW-1185">Reference proteome</keyword>
<evidence type="ECO:0000313" key="7">
    <source>
        <dbReference type="Proteomes" id="UP000256310"/>
    </source>
</evidence>
<reference evidence="6 7" key="1">
    <citation type="submission" date="2018-07" db="EMBL/GenBank/DDBJ databases">
        <title>Genomic Encyclopedia of Type Strains, Phase IV (KMG-IV): sequencing the most valuable type-strain genomes for metagenomic binning, comparative biology and taxonomic classification.</title>
        <authorList>
            <person name="Goeker M."/>
        </authorList>
    </citation>
    <scope>NUCLEOTIDE SEQUENCE [LARGE SCALE GENOMIC DNA]</scope>
    <source>
        <strain evidence="6 7">DSM 26725</strain>
    </source>
</reference>
<dbReference type="GO" id="GO:0005737">
    <property type="term" value="C:cytoplasm"/>
    <property type="evidence" value="ECO:0007669"/>
    <property type="project" value="TreeGrafter"/>
</dbReference>
<evidence type="ECO:0000256" key="3">
    <source>
        <dbReference type="ARBA" id="ARBA00023211"/>
    </source>
</evidence>
<dbReference type="EMBL" id="QRDP01000005">
    <property type="protein sequence ID" value="RED13346.1"/>
    <property type="molecule type" value="Genomic_DNA"/>
</dbReference>
<proteinExistence type="predicted"/>
<dbReference type="PANTHER" id="PTHR42909">
    <property type="entry name" value="ZGC:136858"/>
    <property type="match status" value="1"/>
</dbReference>